<dbReference type="AlphaFoldDB" id="A0A6A6PBV0"/>
<reference evidence="4" key="1">
    <citation type="journal article" date="2020" name="Stud. Mycol.">
        <title>101 Dothideomycetes genomes: a test case for predicting lifestyles and emergence of pathogens.</title>
        <authorList>
            <person name="Haridas S."/>
            <person name="Albert R."/>
            <person name="Binder M."/>
            <person name="Bloem J."/>
            <person name="Labutti K."/>
            <person name="Salamov A."/>
            <person name="Andreopoulos B."/>
            <person name="Baker S."/>
            <person name="Barry K."/>
            <person name="Bills G."/>
            <person name="Bluhm B."/>
            <person name="Cannon C."/>
            <person name="Castanera R."/>
            <person name="Culley D."/>
            <person name="Daum C."/>
            <person name="Ezra D."/>
            <person name="Gonzalez J."/>
            <person name="Henrissat B."/>
            <person name="Kuo A."/>
            <person name="Liang C."/>
            <person name="Lipzen A."/>
            <person name="Lutzoni F."/>
            <person name="Magnuson J."/>
            <person name="Mondo S."/>
            <person name="Nolan M."/>
            <person name="Ohm R."/>
            <person name="Pangilinan J."/>
            <person name="Park H.-J."/>
            <person name="Ramirez L."/>
            <person name="Alfaro M."/>
            <person name="Sun H."/>
            <person name="Tritt A."/>
            <person name="Yoshinaga Y."/>
            <person name="Zwiers L.-H."/>
            <person name="Turgeon B."/>
            <person name="Goodwin S."/>
            <person name="Spatafora J."/>
            <person name="Crous P."/>
            <person name="Grigoriev I."/>
        </authorList>
    </citation>
    <scope>NUCLEOTIDE SEQUENCE</scope>
    <source>
        <strain evidence="4">ATCC 16933</strain>
    </source>
</reference>
<comment type="similarity">
    <text evidence="2">Belongs to the choline/ethanolamine kinase family.</text>
</comment>
<dbReference type="Proteomes" id="UP000799766">
    <property type="component" value="Unassembled WGS sequence"/>
</dbReference>
<comment type="pathway">
    <text evidence="1">Phospholipid metabolism; phosphatidylethanolamine biosynthesis; phosphatidylethanolamine from ethanolamine: step 1/3.</text>
</comment>
<evidence type="ECO:0000256" key="2">
    <source>
        <dbReference type="ARBA" id="ARBA00038211"/>
    </source>
</evidence>
<dbReference type="CDD" id="cd05157">
    <property type="entry name" value="ETNK_euk"/>
    <property type="match status" value="1"/>
</dbReference>
<name>A0A6A6PBV0_9PEZI</name>
<dbReference type="GO" id="GO:0006646">
    <property type="term" value="P:phosphatidylethanolamine biosynthetic process"/>
    <property type="evidence" value="ECO:0007669"/>
    <property type="project" value="TreeGrafter"/>
</dbReference>
<dbReference type="InterPro" id="IPR011009">
    <property type="entry name" value="Kinase-like_dom_sf"/>
</dbReference>
<proteinExistence type="inferred from homology"/>
<protein>
    <recommendedName>
        <fullName evidence="3">ethanolamine kinase</fullName>
        <ecNumber evidence="3">2.7.1.82</ecNumber>
    </recommendedName>
</protein>
<sequence>MGTSNPDSIPVEAPRHVSLTYNNADSRATALRLVLALRPEWQLWEGPIEFVRFTDGITNTLLKAVKKRPGFSEYDIDRDAVLLRAYGKGTDVLIDRDREARAHALLAARGLAPRLIARFDNGLSYKFIPGTPCSPADFRRPKVWPAIARRLAEWHATVPITTISNIEPNDHLTPGQPVPNIWTTMQRWLGALSLNTEAERNRKTQLEEEFGRLLKEFRDAPGLAGKDYVFAHCDLLSGNVILEPPLTDEERQLLASDASSQTSESSQASGAGEPQIVAFIDYEYCSPAPPAFDIANHFAEYAGLECDYSAVPTRSERREWLRSYLCTFDAMLSRPFCPPDTERDLAMLEAQVDAFRGLPGFYWGIWALIQAMISQIDFDYATYAEQRLGEYWAWRGEADGSRAKQGREMPLRERRWAAAE</sequence>
<dbReference type="GO" id="GO:0005737">
    <property type="term" value="C:cytoplasm"/>
    <property type="evidence" value="ECO:0007669"/>
    <property type="project" value="TreeGrafter"/>
</dbReference>
<keyword evidence="4" id="KW-0418">Kinase</keyword>
<dbReference type="OrthoDB" id="10267235at2759"/>
<evidence type="ECO:0000313" key="5">
    <source>
        <dbReference type="Proteomes" id="UP000799766"/>
    </source>
</evidence>
<evidence type="ECO:0000256" key="1">
    <source>
        <dbReference type="ARBA" id="ARBA00037883"/>
    </source>
</evidence>
<dbReference type="PANTHER" id="PTHR22603:SF66">
    <property type="entry name" value="ETHANOLAMINE KINASE"/>
    <property type="match status" value="1"/>
</dbReference>
<dbReference type="EMBL" id="MU001672">
    <property type="protein sequence ID" value="KAF2460893.1"/>
    <property type="molecule type" value="Genomic_DNA"/>
</dbReference>
<evidence type="ECO:0000256" key="3">
    <source>
        <dbReference type="ARBA" id="ARBA00038874"/>
    </source>
</evidence>
<keyword evidence="4" id="KW-0808">Transferase</keyword>
<evidence type="ECO:0000313" key="4">
    <source>
        <dbReference type="EMBL" id="KAF2460893.1"/>
    </source>
</evidence>
<dbReference type="Gene3D" id="3.90.1200.10">
    <property type="match status" value="1"/>
</dbReference>
<accession>A0A6A6PBV0</accession>
<keyword evidence="5" id="KW-1185">Reference proteome</keyword>
<dbReference type="GO" id="GO:0004305">
    <property type="term" value="F:ethanolamine kinase activity"/>
    <property type="evidence" value="ECO:0007669"/>
    <property type="project" value="UniProtKB-EC"/>
</dbReference>
<gene>
    <name evidence="4" type="ORF">BDY21DRAFT_360933</name>
</gene>
<dbReference type="EC" id="2.7.1.82" evidence="3"/>
<dbReference type="Pfam" id="PF01633">
    <property type="entry name" value="Choline_kinase"/>
    <property type="match status" value="1"/>
</dbReference>
<dbReference type="PANTHER" id="PTHR22603">
    <property type="entry name" value="CHOLINE/ETHANOALAMINE KINASE"/>
    <property type="match status" value="1"/>
</dbReference>
<organism evidence="4 5">
    <name type="scientific">Lineolata rhizophorae</name>
    <dbReference type="NCBI Taxonomy" id="578093"/>
    <lineage>
        <taxon>Eukaryota</taxon>
        <taxon>Fungi</taxon>
        <taxon>Dikarya</taxon>
        <taxon>Ascomycota</taxon>
        <taxon>Pezizomycotina</taxon>
        <taxon>Dothideomycetes</taxon>
        <taxon>Dothideomycetes incertae sedis</taxon>
        <taxon>Lineolatales</taxon>
        <taxon>Lineolataceae</taxon>
        <taxon>Lineolata</taxon>
    </lineage>
</organism>
<dbReference type="SUPFAM" id="SSF56112">
    <property type="entry name" value="Protein kinase-like (PK-like)"/>
    <property type="match status" value="1"/>
</dbReference>